<evidence type="ECO:0000313" key="8">
    <source>
        <dbReference type="Proteomes" id="UP000484015"/>
    </source>
</evidence>
<evidence type="ECO:0000256" key="3">
    <source>
        <dbReference type="ARBA" id="ARBA00023115"/>
    </source>
</evidence>
<evidence type="ECO:0000256" key="5">
    <source>
        <dbReference type="SAM" id="Phobius"/>
    </source>
</evidence>
<dbReference type="EMBL" id="WNLA01000005">
    <property type="protein sequence ID" value="MTW02550.1"/>
    <property type="molecule type" value="Genomic_DNA"/>
</dbReference>
<evidence type="ECO:0000313" key="7">
    <source>
        <dbReference type="EMBL" id="MTW02550.1"/>
    </source>
</evidence>
<comment type="similarity">
    <text evidence="1">Belongs to the spermidine/spermine synthase family.</text>
</comment>
<feature type="transmembrane region" description="Helical" evidence="5">
    <location>
        <begin position="101"/>
        <end position="121"/>
    </location>
</feature>
<keyword evidence="3 4" id="KW-0620">Polyamine biosynthesis</keyword>
<sequence length="508" mass="55639">MKGAARWLSFFMGFLSLSQEILWVRMASFIYRGAPQAFGAILALYLLGIALGAGWGKRYCTRHAGLFRVAAVILLVAASTDMLFPWLVVAAFAQLRGAGTAALMLCVLVTALLKSMIFPIAHHLGSSASTDSVGSSVSRVYFANIAGSTLGPLVTGFIVLQLCTLQQSLALMAGATLMVSAFCLQADGGRRAVPAWAASTALAIAAVTAIPDALLGRLVAAMDTGGHAYKGAVENRYGIVHLLDGGDLGDIVYGGNAYDGRVNTDYMVDSNMISRVYMLAAVQPRPKRILVLGMSAGSWTRVLANFPGVEHVDVLEINPGYVDVIRRYDAVRPVLDDRRIAMHFDDGRRWLKRHPGEHYDLLVMNTTFHYRAYITMLLSDDFLRVARSHLRPGGVIAFNSTDAPDVYKTAAGVFRNVYKMRNFVVAGDMLALPDEGEAVRRVGALVDITRPQVAAKVREDFQRYERYDEAVFARRAGRRLETITDQNMLTEFRYGDSLLKNLGWAPRQ</sequence>
<comment type="caution">
    <text evidence="4">Lacks conserved residue(s) required for the propagation of feature annotation.</text>
</comment>
<reference evidence="7 8" key="1">
    <citation type="submission" date="2019-11" db="EMBL/GenBank/DDBJ databases">
        <title>Type strains purchased from KCTC, JCM and DSMZ.</title>
        <authorList>
            <person name="Lu H."/>
        </authorList>
    </citation>
    <scope>NUCLEOTIDE SEQUENCE [LARGE SCALE GENOMIC DNA]</scope>
    <source>
        <strain evidence="7 8">KCTC 42409</strain>
    </source>
</reference>
<organism evidence="7 8">
    <name type="scientific">Pseudoduganella ginsengisoli</name>
    <dbReference type="NCBI Taxonomy" id="1462440"/>
    <lineage>
        <taxon>Bacteria</taxon>
        <taxon>Pseudomonadati</taxon>
        <taxon>Pseudomonadota</taxon>
        <taxon>Betaproteobacteria</taxon>
        <taxon>Burkholderiales</taxon>
        <taxon>Oxalobacteraceae</taxon>
        <taxon>Telluria group</taxon>
        <taxon>Pseudoduganella</taxon>
    </lineage>
</organism>
<evidence type="ECO:0000259" key="6">
    <source>
        <dbReference type="PROSITE" id="PS51006"/>
    </source>
</evidence>
<keyword evidence="5" id="KW-0812">Transmembrane</keyword>
<feature type="transmembrane region" description="Helical" evidence="5">
    <location>
        <begin position="6"/>
        <end position="25"/>
    </location>
</feature>
<keyword evidence="5" id="KW-0472">Membrane</keyword>
<feature type="domain" description="PABS" evidence="6">
    <location>
        <begin position="276"/>
        <end position="445"/>
    </location>
</feature>
<evidence type="ECO:0000256" key="2">
    <source>
        <dbReference type="ARBA" id="ARBA00022679"/>
    </source>
</evidence>
<dbReference type="PANTHER" id="PTHR43317">
    <property type="entry name" value="THERMOSPERMINE SYNTHASE ACAULIS5"/>
    <property type="match status" value="1"/>
</dbReference>
<gene>
    <name evidence="7" type="ORF">GM668_10705</name>
</gene>
<keyword evidence="8" id="KW-1185">Reference proteome</keyword>
<protein>
    <recommendedName>
        <fullName evidence="6">PABS domain-containing protein</fullName>
    </recommendedName>
</protein>
<accession>A0A6L6PYS0</accession>
<dbReference type="Proteomes" id="UP000484015">
    <property type="component" value="Unassembled WGS sequence"/>
</dbReference>
<dbReference type="CDD" id="cd02440">
    <property type="entry name" value="AdoMet_MTases"/>
    <property type="match status" value="1"/>
</dbReference>
<name>A0A6L6PYS0_9BURK</name>
<feature type="transmembrane region" description="Helical" evidence="5">
    <location>
        <begin position="37"/>
        <end position="55"/>
    </location>
</feature>
<dbReference type="InterPro" id="IPR029063">
    <property type="entry name" value="SAM-dependent_MTases_sf"/>
</dbReference>
<dbReference type="RefSeq" id="WP_155438941.1">
    <property type="nucleotide sequence ID" value="NZ_WNLA01000005.1"/>
</dbReference>
<proteinExistence type="inferred from homology"/>
<keyword evidence="5" id="KW-1133">Transmembrane helix</keyword>
<dbReference type="Pfam" id="PF01564">
    <property type="entry name" value="Spermine_synth"/>
    <property type="match status" value="1"/>
</dbReference>
<dbReference type="GO" id="GO:0006596">
    <property type="term" value="P:polyamine biosynthetic process"/>
    <property type="evidence" value="ECO:0007669"/>
    <property type="project" value="UniProtKB-UniRule"/>
</dbReference>
<dbReference type="GO" id="GO:0016740">
    <property type="term" value="F:transferase activity"/>
    <property type="evidence" value="ECO:0007669"/>
    <property type="project" value="UniProtKB-UniRule"/>
</dbReference>
<dbReference type="AlphaFoldDB" id="A0A6L6PYS0"/>
<dbReference type="SUPFAM" id="SSF53335">
    <property type="entry name" value="S-adenosyl-L-methionine-dependent methyltransferases"/>
    <property type="match status" value="1"/>
</dbReference>
<comment type="caution">
    <text evidence="7">The sequence shown here is derived from an EMBL/GenBank/DDBJ whole genome shotgun (WGS) entry which is preliminary data.</text>
</comment>
<dbReference type="InterPro" id="IPR030374">
    <property type="entry name" value="PABS"/>
</dbReference>
<dbReference type="Gene3D" id="3.40.50.150">
    <property type="entry name" value="Vaccinia Virus protein VP39"/>
    <property type="match status" value="1"/>
</dbReference>
<dbReference type="OrthoDB" id="9793120at2"/>
<evidence type="ECO:0000256" key="1">
    <source>
        <dbReference type="ARBA" id="ARBA00007867"/>
    </source>
</evidence>
<feature type="transmembrane region" description="Helical" evidence="5">
    <location>
        <begin position="67"/>
        <end position="89"/>
    </location>
</feature>
<evidence type="ECO:0000256" key="4">
    <source>
        <dbReference type="PROSITE-ProRule" id="PRU00354"/>
    </source>
</evidence>
<dbReference type="PANTHER" id="PTHR43317:SF1">
    <property type="entry name" value="THERMOSPERMINE SYNTHASE ACAULIS5"/>
    <property type="match status" value="1"/>
</dbReference>
<keyword evidence="2 4" id="KW-0808">Transferase</keyword>
<dbReference type="PROSITE" id="PS51006">
    <property type="entry name" value="PABS_2"/>
    <property type="match status" value="1"/>
</dbReference>
<feature type="transmembrane region" description="Helical" evidence="5">
    <location>
        <begin position="141"/>
        <end position="162"/>
    </location>
</feature>